<dbReference type="InterPro" id="IPR010982">
    <property type="entry name" value="Lambda_DNA-bd_dom_sf"/>
</dbReference>
<dbReference type="SMART" id="SM00530">
    <property type="entry name" value="HTH_XRE"/>
    <property type="match status" value="1"/>
</dbReference>
<dbReference type="RefSeq" id="WP_097077290.1">
    <property type="nucleotide sequence ID" value="NZ_OBMR01000016.1"/>
</dbReference>
<name>A0A285T8P3_9FIRM</name>
<feature type="domain" description="HTH cro/C1-type" evidence="1">
    <location>
        <begin position="20"/>
        <end position="76"/>
    </location>
</feature>
<dbReference type="SUPFAM" id="SSF47413">
    <property type="entry name" value="lambda repressor-like DNA-binding domains"/>
    <property type="match status" value="1"/>
</dbReference>
<sequence length="82" mass="9143">MSVEKGKKHQDKLKTLGLNIAYERKQKNMTQAELADAIGISRTHMSNIEAPNATKSVSVEVIFDIADALKINPSKLMDMKKE</sequence>
<dbReference type="GO" id="GO:0003677">
    <property type="term" value="F:DNA binding"/>
    <property type="evidence" value="ECO:0007669"/>
    <property type="project" value="InterPro"/>
</dbReference>
<evidence type="ECO:0000259" key="1">
    <source>
        <dbReference type="PROSITE" id="PS50943"/>
    </source>
</evidence>
<reference evidence="2 3" key="1">
    <citation type="submission" date="2017-08" db="EMBL/GenBank/DDBJ databases">
        <authorList>
            <person name="de Groot N.N."/>
        </authorList>
    </citation>
    <scope>NUCLEOTIDE SEQUENCE [LARGE SCALE GENOMIC DNA]</scope>
    <source>
        <strain evidence="2 3">DSM 9787</strain>
    </source>
</reference>
<dbReference type="Pfam" id="PF01381">
    <property type="entry name" value="HTH_3"/>
    <property type="match status" value="1"/>
</dbReference>
<dbReference type="PROSITE" id="PS50943">
    <property type="entry name" value="HTH_CROC1"/>
    <property type="match status" value="1"/>
</dbReference>
<dbReference type="EMBL" id="OBMR01000016">
    <property type="protein sequence ID" value="SOC17823.1"/>
    <property type="molecule type" value="Genomic_DNA"/>
</dbReference>
<dbReference type="InterPro" id="IPR001387">
    <property type="entry name" value="Cro/C1-type_HTH"/>
</dbReference>
<dbReference type="Proteomes" id="UP000219563">
    <property type="component" value="Unassembled WGS sequence"/>
</dbReference>
<proteinExistence type="predicted"/>
<gene>
    <name evidence="2" type="ORF">SAMN02910411_0534</name>
</gene>
<organism evidence="2 3">
    <name type="scientific">Pseudobutyrivibrio ruminis DSM 9787</name>
    <dbReference type="NCBI Taxonomy" id="1123011"/>
    <lineage>
        <taxon>Bacteria</taxon>
        <taxon>Bacillati</taxon>
        <taxon>Bacillota</taxon>
        <taxon>Clostridia</taxon>
        <taxon>Lachnospirales</taxon>
        <taxon>Lachnospiraceae</taxon>
        <taxon>Pseudobutyrivibrio</taxon>
    </lineage>
</organism>
<accession>A0A285T8P3</accession>
<dbReference type="Gene3D" id="1.10.260.40">
    <property type="entry name" value="lambda repressor-like DNA-binding domains"/>
    <property type="match status" value="1"/>
</dbReference>
<evidence type="ECO:0000313" key="2">
    <source>
        <dbReference type="EMBL" id="SOC17823.1"/>
    </source>
</evidence>
<protein>
    <submittedName>
        <fullName evidence="2">Helix-turn-helix domain-containing protein</fullName>
    </submittedName>
</protein>
<dbReference type="CDD" id="cd00093">
    <property type="entry name" value="HTH_XRE"/>
    <property type="match status" value="1"/>
</dbReference>
<dbReference type="AlphaFoldDB" id="A0A285T8P3"/>
<evidence type="ECO:0000313" key="3">
    <source>
        <dbReference type="Proteomes" id="UP000219563"/>
    </source>
</evidence>